<name>A0A1I1E8X9_9LACO</name>
<keyword evidence="6" id="KW-1185">Reference proteome</keyword>
<protein>
    <submittedName>
        <fullName evidence="5">ABC-2 type transport system ATP-binding protein</fullName>
    </submittedName>
</protein>
<dbReference type="GO" id="GO:0005524">
    <property type="term" value="F:ATP binding"/>
    <property type="evidence" value="ECO:0007669"/>
    <property type="project" value="UniProtKB-KW"/>
</dbReference>
<reference evidence="5 6" key="1">
    <citation type="submission" date="2016-10" db="EMBL/GenBank/DDBJ databases">
        <authorList>
            <person name="de Groot N.N."/>
        </authorList>
    </citation>
    <scope>NUCLEOTIDE SEQUENCE [LARGE SCALE GENOMIC DNA]</scope>
    <source>
        <strain evidence="5 6">DSM 19113</strain>
    </source>
</reference>
<dbReference type="InterPro" id="IPR027417">
    <property type="entry name" value="P-loop_NTPase"/>
</dbReference>
<evidence type="ECO:0000259" key="4">
    <source>
        <dbReference type="PROSITE" id="PS50893"/>
    </source>
</evidence>
<dbReference type="PROSITE" id="PS00211">
    <property type="entry name" value="ABC_TRANSPORTER_1"/>
    <property type="match status" value="1"/>
</dbReference>
<dbReference type="CDD" id="cd03230">
    <property type="entry name" value="ABC_DR_subfamily_A"/>
    <property type="match status" value="1"/>
</dbReference>
<sequence length="236" mass="25676">MGLEIKNLSAGYAGQAVVKNLSFSVKEGQIVGLIGLNGAGKSTTLKQVIGLKQPLAGSLSLDGQTLTANPAEYKRNLAYIPEQPVLYDELTLDEHLHLVLAAHQQDDAAHWDKVQELLALFRLDGKGHWLPQHFSKGMKQKVMLVAAFALDTPLLVIDEPFLGLDVLAQKQLITLMKEKADNGTAVLLTTHLLAQAADYVDDFALLEDGEMTYFGSAEGLATSRQLTVDHLDDLFS</sequence>
<evidence type="ECO:0000256" key="3">
    <source>
        <dbReference type="ARBA" id="ARBA00022840"/>
    </source>
</evidence>
<evidence type="ECO:0000256" key="2">
    <source>
        <dbReference type="ARBA" id="ARBA00022741"/>
    </source>
</evidence>
<dbReference type="InterPro" id="IPR003593">
    <property type="entry name" value="AAA+_ATPase"/>
</dbReference>
<dbReference type="EMBL" id="FOLI01000001">
    <property type="protein sequence ID" value="SFB83517.1"/>
    <property type="molecule type" value="Genomic_DNA"/>
</dbReference>
<dbReference type="InterPro" id="IPR051782">
    <property type="entry name" value="ABC_Transporter_VariousFunc"/>
</dbReference>
<dbReference type="Gene3D" id="3.40.50.300">
    <property type="entry name" value="P-loop containing nucleotide triphosphate hydrolases"/>
    <property type="match status" value="1"/>
</dbReference>
<feature type="domain" description="ABC transporter" evidence="4">
    <location>
        <begin position="3"/>
        <end position="233"/>
    </location>
</feature>
<dbReference type="Pfam" id="PF00005">
    <property type="entry name" value="ABC_tran"/>
    <property type="match status" value="1"/>
</dbReference>
<dbReference type="Proteomes" id="UP000199376">
    <property type="component" value="Unassembled WGS sequence"/>
</dbReference>
<keyword evidence="3 5" id="KW-0067">ATP-binding</keyword>
<keyword evidence="1" id="KW-0813">Transport</keyword>
<dbReference type="AlphaFoldDB" id="A0A1I1E8X9"/>
<evidence type="ECO:0000256" key="1">
    <source>
        <dbReference type="ARBA" id="ARBA00022448"/>
    </source>
</evidence>
<evidence type="ECO:0000313" key="6">
    <source>
        <dbReference type="Proteomes" id="UP000199376"/>
    </source>
</evidence>
<gene>
    <name evidence="5" type="ORF">SAMN05660453_0363</name>
</gene>
<keyword evidence="2" id="KW-0547">Nucleotide-binding</keyword>
<accession>A0A1I1E8X9</accession>
<dbReference type="STRING" id="283737.SAMN05660453_0363"/>
<dbReference type="SUPFAM" id="SSF52540">
    <property type="entry name" value="P-loop containing nucleoside triphosphate hydrolases"/>
    <property type="match status" value="1"/>
</dbReference>
<dbReference type="RefSeq" id="WP_091501439.1">
    <property type="nucleotide sequence ID" value="NZ_FOLI01000001.1"/>
</dbReference>
<dbReference type="SMART" id="SM00382">
    <property type="entry name" value="AAA"/>
    <property type="match status" value="1"/>
</dbReference>
<dbReference type="PANTHER" id="PTHR42939">
    <property type="entry name" value="ABC TRANSPORTER ATP-BINDING PROTEIN ALBC-RELATED"/>
    <property type="match status" value="1"/>
</dbReference>
<dbReference type="PANTHER" id="PTHR42939:SF5">
    <property type="entry name" value="ABC-TYPE TRANSPORTER ATP-BINDING PROTEIN ECSA"/>
    <property type="match status" value="1"/>
</dbReference>
<organism evidence="5 6">
    <name type="scientific">Fructobacillus durionis</name>
    <dbReference type="NCBI Taxonomy" id="283737"/>
    <lineage>
        <taxon>Bacteria</taxon>
        <taxon>Bacillati</taxon>
        <taxon>Bacillota</taxon>
        <taxon>Bacilli</taxon>
        <taxon>Lactobacillales</taxon>
        <taxon>Lactobacillaceae</taxon>
        <taxon>Fructobacillus</taxon>
    </lineage>
</organism>
<evidence type="ECO:0000313" key="5">
    <source>
        <dbReference type="EMBL" id="SFB83517.1"/>
    </source>
</evidence>
<dbReference type="OrthoDB" id="9804819at2"/>
<dbReference type="InterPro" id="IPR017871">
    <property type="entry name" value="ABC_transporter-like_CS"/>
</dbReference>
<dbReference type="GO" id="GO:0016887">
    <property type="term" value="F:ATP hydrolysis activity"/>
    <property type="evidence" value="ECO:0007669"/>
    <property type="project" value="InterPro"/>
</dbReference>
<dbReference type="InterPro" id="IPR003439">
    <property type="entry name" value="ABC_transporter-like_ATP-bd"/>
</dbReference>
<dbReference type="PROSITE" id="PS50893">
    <property type="entry name" value="ABC_TRANSPORTER_2"/>
    <property type="match status" value="1"/>
</dbReference>
<proteinExistence type="predicted"/>